<keyword evidence="2" id="KW-1185">Reference proteome</keyword>
<dbReference type="PIRSF" id="PIRSF016184">
    <property type="entry name" value="PhzC_PhzF"/>
    <property type="match status" value="1"/>
</dbReference>
<sequence length="271" mass="27664">MTSATSPALYRVLSPPRSAGGKAVAVFPDASGDLQARAAASGAPLSVFVEVADLSGATLRVFTPGQEKQGSDSGALAALAFLQAQGGLLDVVDVRMGGEVVPAQLCGGEWLLRQGDVRAAEAPRVDLSALRVTAKSVQVASAGRPNLVVEVTDLAVLDAFTPDAQAVEAVNRATGTTGLILFTPGGPDRAEVSFRAFGPLKGFLEDGASSHMLACLVGALGAEARLPPDTNMLRGAQRKPGTPSRLTVQFTPTPGGAADLWVGGRAERLTP</sequence>
<gene>
    <name evidence="1" type="ORF">DEIPH_ctg024orf0027</name>
</gene>
<dbReference type="eggNOG" id="COG0384">
    <property type="taxonomic scope" value="Bacteria"/>
</dbReference>
<dbReference type="Gene3D" id="3.10.310.10">
    <property type="entry name" value="Diaminopimelate Epimerase, Chain A, domain 1"/>
    <property type="match status" value="1"/>
</dbReference>
<dbReference type="SUPFAM" id="SSF54506">
    <property type="entry name" value="Diaminopimelate epimerase-like"/>
    <property type="match status" value="1"/>
</dbReference>
<comment type="caution">
    <text evidence="1">The sequence shown here is derived from an EMBL/GenBank/DDBJ whole genome shotgun (WGS) entry which is preliminary data.</text>
</comment>
<dbReference type="RefSeq" id="WP_034356270.1">
    <property type="nucleotide sequence ID" value="NZ_JHAC01000024.1"/>
</dbReference>
<dbReference type="PATRIC" id="fig|1476583.3.peg.1510"/>
<dbReference type="GO" id="GO:0003824">
    <property type="term" value="F:catalytic activity"/>
    <property type="evidence" value="ECO:0007669"/>
    <property type="project" value="InterPro"/>
</dbReference>
<evidence type="ECO:0008006" key="3">
    <source>
        <dbReference type="Google" id="ProtNLM"/>
    </source>
</evidence>
<reference evidence="1 2" key="1">
    <citation type="submission" date="2014-03" db="EMBL/GenBank/DDBJ databases">
        <title>Draft genome sequence of Deinococcus phoenicis 1P10ME.</title>
        <authorList>
            <person name="Stepanov V.G."/>
            <person name="Vaishampayan P."/>
            <person name="Venkateswaran K."/>
            <person name="Fox G.E."/>
        </authorList>
    </citation>
    <scope>NUCLEOTIDE SEQUENCE [LARGE SCALE GENOMIC DNA]</scope>
    <source>
        <strain evidence="1 2">1P10ME</strain>
    </source>
</reference>
<dbReference type="Proteomes" id="UP000020492">
    <property type="component" value="Unassembled WGS sequence"/>
</dbReference>
<dbReference type="InterPro" id="IPR003719">
    <property type="entry name" value="Phenazine_PhzF-like"/>
</dbReference>
<accession>A0A016QR95</accession>
<dbReference type="STRING" id="1476583.DEIPH_ctg024orf0027"/>
<evidence type="ECO:0000313" key="1">
    <source>
        <dbReference type="EMBL" id="EYB68417.1"/>
    </source>
</evidence>
<name>A0A016QR95_9DEIO</name>
<dbReference type="OrthoDB" id="66862at2"/>
<proteinExistence type="predicted"/>
<protein>
    <recommendedName>
        <fullName evidence="3">Phenazine biosynthesis PhzC/PhzF protein</fullName>
    </recommendedName>
</protein>
<organism evidence="1 2">
    <name type="scientific">Deinococcus phoenicis</name>
    <dbReference type="NCBI Taxonomy" id="1476583"/>
    <lineage>
        <taxon>Bacteria</taxon>
        <taxon>Thermotogati</taxon>
        <taxon>Deinococcota</taxon>
        <taxon>Deinococci</taxon>
        <taxon>Deinococcales</taxon>
        <taxon>Deinococcaceae</taxon>
        <taxon>Deinococcus</taxon>
    </lineage>
</organism>
<evidence type="ECO:0000313" key="2">
    <source>
        <dbReference type="Proteomes" id="UP000020492"/>
    </source>
</evidence>
<dbReference type="EMBL" id="JHAC01000024">
    <property type="protein sequence ID" value="EYB68417.1"/>
    <property type="molecule type" value="Genomic_DNA"/>
</dbReference>
<dbReference type="AlphaFoldDB" id="A0A016QR95"/>